<reference evidence="2" key="1">
    <citation type="submission" date="2018-06" db="EMBL/GenBank/DDBJ databases">
        <authorList>
            <person name="Zhirakovskaya E."/>
        </authorList>
    </citation>
    <scope>NUCLEOTIDE SEQUENCE</scope>
</reference>
<dbReference type="EMBL" id="UOFR01000014">
    <property type="protein sequence ID" value="VAW92300.1"/>
    <property type="molecule type" value="Genomic_DNA"/>
</dbReference>
<sequence>MQVWAIANQKGGVGKTTTAVSLAGGLSQQGKSVLLIDLDPHGSMSAYFKLDPDSHEPSVYHLFQSPAYRVDEIIVDTEIDNVKLLPSSTAVATLDRQLGTQAGKGLVIKNSLTLIDEQFDYCLIDCAPLLGILMVNALAAADKLLVPVQTEFLAIKGLERMLHTLNMILKARSNPLEYLIIPTMFDRRTRAAIQSLRQLRETYNQTIWENVIPVDTQFREASQKGKPISHIAASSRGAKSYIQLLNHLINRKIESPMMASGH</sequence>
<dbReference type="PANTHER" id="PTHR13696:SF69">
    <property type="entry name" value="PLASMID PARTITIONING PROTEIN-RELATED"/>
    <property type="match status" value="1"/>
</dbReference>
<name>A0A3B0ZSU7_9ZZZZ</name>
<dbReference type="CDD" id="cd02042">
    <property type="entry name" value="ParAB_family"/>
    <property type="match status" value="1"/>
</dbReference>
<dbReference type="AlphaFoldDB" id="A0A3B0ZSU7"/>
<dbReference type="Gene3D" id="3.40.50.300">
    <property type="entry name" value="P-loop containing nucleotide triphosphate hydrolases"/>
    <property type="match status" value="1"/>
</dbReference>
<proteinExistence type="predicted"/>
<dbReference type="PANTHER" id="PTHR13696">
    <property type="entry name" value="P-LOOP CONTAINING NUCLEOSIDE TRIPHOSPHATE HYDROLASE"/>
    <property type="match status" value="1"/>
</dbReference>
<dbReference type="InterPro" id="IPR050678">
    <property type="entry name" value="DNA_Partitioning_ATPase"/>
</dbReference>
<dbReference type="Pfam" id="PF13614">
    <property type="entry name" value="AAA_31"/>
    <property type="match status" value="1"/>
</dbReference>
<feature type="domain" description="AAA" evidence="1">
    <location>
        <begin position="1"/>
        <end position="174"/>
    </location>
</feature>
<gene>
    <name evidence="2" type="ORF">MNBD_GAMMA21-1198</name>
</gene>
<protein>
    <submittedName>
        <fullName evidence="2">ParA-like protein</fullName>
    </submittedName>
</protein>
<evidence type="ECO:0000259" key="1">
    <source>
        <dbReference type="Pfam" id="PF13614"/>
    </source>
</evidence>
<accession>A0A3B0ZSU7</accession>
<dbReference type="FunFam" id="3.40.50.300:FF:000285">
    <property type="entry name" value="Sporulation initiation inhibitor Soj"/>
    <property type="match status" value="1"/>
</dbReference>
<organism evidence="2">
    <name type="scientific">hydrothermal vent metagenome</name>
    <dbReference type="NCBI Taxonomy" id="652676"/>
    <lineage>
        <taxon>unclassified sequences</taxon>
        <taxon>metagenomes</taxon>
        <taxon>ecological metagenomes</taxon>
    </lineage>
</organism>
<dbReference type="SUPFAM" id="SSF52540">
    <property type="entry name" value="P-loop containing nucleoside triphosphate hydrolases"/>
    <property type="match status" value="1"/>
</dbReference>
<dbReference type="InterPro" id="IPR027417">
    <property type="entry name" value="P-loop_NTPase"/>
</dbReference>
<dbReference type="PIRSF" id="PIRSF009320">
    <property type="entry name" value="Nuc_binding_HP_1000"/>
    <property type="match status" value="1"/>
</dbReference>
<evidence type="ECO:0000313" key="2">
    <source>
        <dbReference type="EMBL" id="VAW92300.1"/>
    </source>
</evidence>
<dbReference type="InterPro" id="IPR025669">
    <property type="entry name" value="AAA_dom"/>
</dbReference>